<name>A0A1G2IEP9_9BACT</name>
<comment type="caution">
    <text evidence="1">The sequence shown here is derived from an EMBL/GenBank/DDBJ whole genome shotgun (WGS) entry which is preliminary data.</text>
</comment>
<dbReference type="AlphaFoldDB" id="A0A1G2IEP9"/>
<accession>A0A1G2IEP9</accession>
<dbReference type="EMBL" id="MHPA01000019">
    <property type="protein sequence ID" value="OGZ72930.1"/>
    <property type="molecule type" value="Genomic_DNA"/>
</dbReference>
<evidence type="ECO:0000313" key="1">
    <source>
        <dbReference type="EMBL" id="OGZ72930.1"/>
    </source>
</evidence>
<reference evidence="1 2" key="1">
    <citation type="journal article" date="2016" name="Nat. Commun.">
        <title>Thousands of microbial genomes shed light on interconnected biogeochemical processes in an aquifer system.</title>
        <authorList>
            <person name="Anantharaman K."/>
            <person name="Brown C.T."/>
            <person name="Hug L.A."/>
            <person name="Sharon I."/>
            <person name="Castelle C.J."/>
            <person name="Probst A.J."/>
            <person name="Thomas B.C."/>
            <person name="Singh A."/>
            <person name="Wilkins M.J."/>
            <person name="Karaoz U."/>
            <person name="Brodie E.L."/>
            <person name="Williams K.H."/>
            <person name="Hubbard S.S."/>
            <person name="Banfield J.F."/>
        </authorList>
    </citation>
    <scope>NUCLEOTIDE SEQUENCE [LARGE SCALE GENOMIC DNA]</scope>
</reference>
<evidence type="ECO:0000313" key="2">
    <source>
        <dbReference type="Proteomes" id="UP000176774"/>
    </source>
</evidence>
<gene>
    <name evidence="1" type="ORF">A2908_04660</name>
</gene>
<dbReference type="Proteomes" id="UP000176774">
    <property type="component" value="Unassembled WGS sequence"/>
</dbReference>
<proteinExistence type="predicted"/>
<sequence>MNWGTFIKNTVAIGGILGMAFLSQQPLFASNTKNYAYSQGAANKNKMQTKLQDANTWLQDNVYAKVSAGVSGGVTKTDPAITSVKKEIENQKNNLLQNSFDTSKKIIATQILKILQVSPQDLDQCKAD</sequence>
<protein>
    <submittedName>
        <fullName evidence="1">Uncharacterized protein</fullName>
    </submittedName>
</protein>
<organism evidence="1 2">
    <name type="scientific">Candidatus Staskawiczbacteria bacterium RIFCSPLOWO2_01_FULL_38_12b</name>
    <dbReference type="NCBI Taxonomy" id="1802214"/>
    <lineage>
        <taxon>Bacteria</taxon>
        <taxon>Candidatus Staskawicziibacteriota</taxon>
    </lineage>
</organism>